<dbReference type="GO" id="GO:0016887">
    <property type="term" value="F:ATP hydrolysis activity"/>
    <property type="evidence" value="ECO:0007669"/>
    <property type="project" value="InterPro"/>
</dbReference>
<evidence type="ECO:0000259" key="5">
    <source>
        <dbReference type="PROSITE" id="PS50893"/>
    </source>
</evidence>
<dbReference type="GO" id="GO:0005524">
    <property type="term" value="F:ATP binding"/>
    <property type="evidence" value="ECO:0007669"/>
    <property type="project" value="UniProtKB-KW"/>
</dbReference>
<keyword evidence="1" id="KW-0813">Transport</keyword>
<dbReference type="EMBL" id="SMLK01000001">
    <property type="protein sequence ID" value="TFZ08811.1"/>
    <property type="molecule type" value="Genomic_DNA"/>
</dbReference>
<dbReference type="SMART" id="SM00382">
    <property type="entry name" value="AAA"/>
    <property type="match status" value="1"/>
</dbReference>
<keyword evidence="3" id="KW-0547">Nucleotide-binding</keyword>
<feature type="domain" description="ABC transporter" evidence="5">
    <location>
        <begin position="23"/>
        <end position="271"/>
    </location>
</feature>
<evidence type="ECO:0000256" key="2">
    <source>
        <dbReference type="ARBA" id="ARBA00022475"/>
    </source>
</evidence>
<accession>A0A4Z0CBS6</accession>
<keyword evidence="2" id="KW-0472">Membrane</keyword>
<evidence type="ECO:0000313" key="6">
    <source>
        <dbReference type="EMBL" id="TFZ08811.1"/>
    </source>
</evidence>
<dbReference type="PANTHER" id="PTHR45772">
    <property type="entry name" value="CONSERVED COMPONENT OF ABC TRANSPORTER FOR NATURAL AMINO ACIDS-RELATED"/>
    <property type="match status" value="1"/>
</dbReference>
<name>A0A4Z0CBS6_9BURK</name>
<dbReference type="InterPro" id="IPR051120">
    <property type="entry name" value="ABC_AA/LPS_Transport"/>
</dbReference>
<dbReference type="PROSITE" id="PS50893">
    <property type="entry name" value="ABC_TRANSPORTER_2"/>
    <property type="match status" value="1"/>
</dbReference>
<dbReference type="InterPro" id="IPR027417">
    <property type="entry name" value="P-loop_NTPase"/>
</dbReference>
<dbReference type="RefSeq" id="WP_135248898.1">
    <property type="nucleotide sequence ID" value="NZ_SMLK01000001.1"/>
</dbReference>
<organism evidence="6 7">
    <name type="scientific">Ramlibacter humi</name>
    <dbReference type="NCBI Taxonomy" id="2530451"/>
    <lineage>
        <taxon>Bacteria</taxon>
        <taxon>Pseudomonadati</taxon>
        <taxon>Pseudomonadota</taxon>
        <taxon>Betaproteobacteria</taxon>
        <taxon>Burkholderiales</taxon>
        <taxon>Comamonadaceae</taxon>
        <taxon>Ramlibacter</taxon>
    </lineage>
</organism>
<keyword evidence="2" id="KW-1003">Cell membrane</keyword>
<dbReference type="AlphaFoldDB" id="A0A4Z0CBS6"/>
<evidence type="ECO:0000256" key="4">
    <source>
        <dbReference type="ARBA" id="ARBA00022840"/>
    </source>
</evidence>
<proteinExistence type="predicted"/>
<dbReference type="InterPro" id="IPR032823">
    <property type="entry name" value="BCA_ABC_TP_C"/>
</dbReference>
<evidence type="ECO:0000256" key="3">
    <source>
        <dbReference type="ARBA" id="ARBA00022741"/>
    </source>
</evidence>
<evidence type="ECO:0000256" key="1">
    <source>
        <dbReference type="ARBA" id="ARBA00022448"/>
    </source>
</evidence>
<protein>
    <submittedName>
        <fullName evidence="6">ABC transporter ATP-binding protein</fullName>
    </submittedName>
</protein>
<dbReference type="GO" id="GO:0005886">
    <property type="term" value="C:plasma membrane"/>
    <property type="evidence" value="ECO:0007669"/>
    <property type="project" value="TreeGrafter"/>
</dbReference>
<dbReference type="InterPro" id="IPR003439">
    <property type="entry name" value="ABC_transporter-like_ATP-bd"/>
</dbReference>
<dbReference type="Gene3D" id="3.40.50.300">
    <property type="entry name" value="P-loop containing nucleotide triphosphate hydrolases"/>
    <property type="match status" value="1"/>
</dbReference>
<dbReference type="CDD" id="cd03219">
    <property type="entry name" value="ABC_Mj1267_LivG_branched"/>
    <property type="match status" value="1"/>
</dbReference>
<comment type="caution">
    <text evidence="6">The sequence shown here is derived from an EMBL/GenBank/DDBJ whole genome shotgun (WGS) entry which is preliminary data.</text>
</comment>
<dbReference type="Pfam" id="PF00005">
    <property type="entry name" value="ABC_tran"/>
    <property type="match status" value="1"/>
</dbReference>
<dbReference type="FunFam" id="3.40.50.300:FF:000421">
    <property type="entry name" value="Branched-chain amino acid ABC transporter ATP-binding protein"/>
    <property type="match status" value="1"/>
</dbReference>
<gene>
    <name evidence="6" type="ORF">EZ216_06625</name>
</gene>
<dbReference type="SUPFAM" id="SSF52540">
    <property type="entry name" value="P-loop containing nucleoside triphosphate hydrolases"/>
    <property type="match status" value="1"/>
</dbReference>
<reference evidence="6 7" key="1">
    <citation type="submission" date="2019-03" db="EMBL/GenBank/DDBJ databases">
        <title>Ramlibacter sp. 18x22-1, whole genome shotgun sequence.</title>
        <authorList>
            <person name="Zhang X."/>
            <person name="Feng G."/>
            <person name="Zhu H."/>
        </authorList>
    </citation>
    <scope>NUCLEOTIDE SEQUENCE [LARGE SCALE GENOMIC DNA]</scope>
    <source>
        <strain evidence="6 7">18x22-1</strain>
    </source>
</reference>
<keyword evidence="4 6" id="KW-0067">ATP-binding</keyword>
<dbReference type="Proteomes" id="UP000297839">
    <property type="component" value="Unassembled WGS sequence"/>
</dbReference>
<dbReference type="Pfam" id="PF12399">
    <property type="entry name" value="BCA_ABC_TP_C"/>
    <property type="match status" value="1"/>
</dbReference>
<dbReference type="InterPro" id="IPR003593">
    <property type="entry name" value="AAA+_ATPase"/>
</dbReference>
<dbReference type="OrthoDB" id="9805514at2"/>
<keyword evidence="7" id="KW-1185">Reference proteome</keyword>
<evidence type="ECO:0000313" key="7">
    <source>
        <dbReference type="Proteomes" id="UP000297839"/>
    </source>
</evidence>
<sequence length="276" mass="30422">MDTRTIAPELKVAASAAAATRVLECRDVERRFGGLVAVTGVNLHVDRGEIFGLVGPNGSGKTTMTNAITGFFPPQKGSILLNGEDITGLAPHKVARRGVARTFQNLALFNGMSVLDNILLGRHVHMHPSIWRTALYPWFAKPEEVRNREVVEEIIDFMQLENVRDEHVDSLPLGLKKRVELARALAARPSFLILDEPMAGMNQEEKAYMARFILDARDERGVTVLIIEHHMDIITGICDRMLVLSYGEVIGTGIPREVIADPRVVKAYIGGSHAAQ</sequence>
<dbReference type="PANTHER" id="PTHR45772:SF1">
    <property type="entry name" value="ABC TRANSPORTER ATP-BINDING PROTEIN"/>
    <property type="match status" value="1"/>
</dbReference>